<feature type="compositionally biased region" description="Basic and acidic residues" evidence="2">
    <location>
        <begin position="441"/>
        <end position="460"/>
    </location>
</feature>
<evidence type="ECO:0000259" key="3">
    <source>
        <dbReference type="PROSITE" id="PS50157"/>
    </source>
</evidence>
<feature type="compositionally biased region" description="Polar residues" evidence="2">
    <location>
        <begin position="1"/>
        <end position="44"/>
    </location>
</feature>
<protein>
    <recommendedName>
        <fullName evidence="3">C2H2-type domain-containing protein</fullName>
    </recommendedName>
</protein>
<name>A0AA35NKK4_SACK1</name>
<dbReference type="InterPro" id="IPR013087">
    <property type="entry name" value="Znf_C2H2_type"/>
</dbReference>
<feature type="compositionally biased region" description="Low complexity" evidence="2">
    <location>
        <begin position="769"/>
        <end position="784"/>
    </location>
</feature>
<accession>A0AA35NKK4</accession>
<feature type="compositionally biased region" description="Low complexity" evidence="2">
    <location>
        <begin position="45"/>
        <end position="57"/>
    </location>
</feature>
<dbReference type="GO" id="GO:0000978">
    <property type="term" value="F:RNA polymerase II cis-regulatory region sequence-specific DNA binding"/>
    <property type="evidence" value="ECO:0007669"/>
    <property type="project" value="TreeGrafter"/>
</dbReference>
<dbReference type="GO" id="GO:0003700">
    <property type="term" value="F:DNA-binding transcription factor activity"/>
    <property type="evidence" value="ECO:0007669"/>
    <property type="project" value="TreeGrafter"/>
</dbReference>
<dbReference type="FunFam" id="3.30.160.60:FF:002157">
    <property type="entry name" value="Transcription factor"/>
    <property type="match status" value="1"/>
</dbReference>
<feature type="compositionally biased region" description="Low complexity" evidence="2">
    <location>
        <begin position="236"/>
        <end position="261"/>
    </location>
</feature>
<dbReference type="PANTHER" id="PTHR16515:SF59">
    <property type="entry name" value="PR DOMAIN ZINC FINGER PROTEIN 1"/>
    <property type="match status" value="1"/>
</dbReference>
<feature type="compositionally biased region" description="Low complexity" evidence="2">
    <location>
        <begin position="369"/>
        <end position="396"/>
    </location>
</feature>
<dbReference type="Gene3D" id="3.30.160.60">
    <property type="entry name" value="Classic Zinc Finger"/>
    <property type="match status" value="4"/>
</dbReference>
<feature type="compositionally biased region" description="Low complexity" evidence="2">
    <location>
        <begin position="138"/>
        <end position="182"/>
    </location>
</feature>
<feature type="compositionally biased region" description="Polar residues" evidence="2">
    <location>
        <begin position="59"/>
        <end position="75"/>
    </location>
</feature>
<feature type="domain" description="C2H2-type" evidence="3">
    <location>
        <begin position="594"/>
        <end position="621"/>
    </location>
</feature>
<feature type="compositionally biased region" description="Polar residues" evidence="2">
    <location>
        <begin position="755"/>
        <end position="768"/>
    </location>
</feature>
<feature type="compositionally biased region" description="Polar residues" evidence="2">
    <location>
        <begin position="191"/>
        <end position="201"/>
    </location>
</feature>
<dbReference type="PROSITE" id="PS50157">
    <property type="entry name" value="ZINC_FINGER_C2H2_2"/>
    <property type="match status" value="4"/>
</dbReference>
<evidence type="ECO:0000313" key="5">
    <source>
        <dbReference type="Proteomes" id="UP001162087"/>
    </source>
</evidence>
<evidence type="ECO:0000313" key="4">
    <source>
        <dbReference type="EMBL" id="CAI4051564.1"/>
    </source>
</evidence>
<dbReference type="InterPro" id="IPR050331">
    <property type="entry name" value="Zinc_finger"/>
</dbReference>
<feature type="compositionally biased region" description="Low complexity" evidence="2">
    <location>
        <begin position="213"/>
        <end position="229"/>
    </location>
</feature>
<reference evidence="4" key="1">
    <citation type="submission" date="2022-10" db="EMBL/GenBank/DDBJ databases">
        <authorList>
            <person name="Byrne P K."/>
        </authorList>
    </citation>
    <scope>NUCLEOTIDE SEQUENCE</scope>
    <source>
        <strain evidence="4">IFO1802</strain>
    </source>
</reference>
<feature type="compositionally biased region" description="Low complexity" evidence="2">
    <location>
        <begin position="338"/>
        <end position="361"/>
    </location>
</feature>
<dbReference type="GO" id="GO:0045165">
    <property type="term" value="P:cell fate commitment"/>
    <property type="evidence" value="ECO:0007669"/>
    <property type="project" value="TreeGrafter"/>
</dbReference>
<dbReference type="GO" id="GO:0005737">
    <property type="term" value="C:cytoplasm"/>
    <property type="evidence" value="ECO:0007669"/>
    <property type="project" value="TreeGrafter"/>
</dbReference>
<dbReference type="SUPFAM" id="SSF57667">
    <property type="entry name" value="beta-beta-alpha zinc fingers"/>
    <property type="match status" value="2"/>
</dbReference>
<feature type="region of interest" description="Disordered" evidence="2">
    <location>
        <begin position="748"/>
        <end position="808"/>
    </location>
</feature>
<dbReference type="PROSITE" id="PS00028">
    <property type="entry name" value="ZINC_FINGER_C2H2_1"/>
    <property type="match status" value="4"/>
</dbReference>
<evidence type="ECO:0000256" key="1">
    <source>
        <dbReference type="PROSITE-ProRule" id="PRU00042"/>
    </source>
</evidence>
<feature type="compositionally biased region" description="Low complexity" evidence="2">
    <location>
        <begin position="791"/>
        <end position="805"/>
    </location>
</feature>
<evidence type="ECO:0000256" key="2">
    <source>
        <dbReference type="SAM" id="MobiDB-lite"/>
    </source>
</evidence>
<dbReference type="EMBL" id="OX365910">
    <property type="protein sequence ID" value="CAI4051564.1"/>
    <property type="molecule type" value="Genomic_DNA"/>
</dbReference>
<feature type="domain" description="C2H2-type" evidence="3">
    <location>
        <begin position="678"/>
        <end position="703"/>
    </location>
</feature>
<dbReference type="GO" id="GO:0006357">
    <property type="term" value="P:regulation of transcription by RNA polymerase II"/>
    <property type="evidence" value="ECO:0007669"/>
    <property type="project" value="TreeGrafter"/>
</dbReference>
<dbReference type="RefSeq" id="XP_056085124.1">
    <property type="nucleotide sequence ID" value="XM_056231290.1"/>
</dbReference>
<dbReference type="FunFam" id="3.30.160.60:FF:002224">
    <property type="entry name" value="AZF1p Zinc-finger transcription factor"/>
    <property type="match status" value="1"/>
</dbReference>
<dbReference type="GO" id="GO:0005634">
    <property type="term" value="C:nucleus"/>
    <property type="evidence" value="ECO:0007669"/>
    <property type="project" value="TreeGrafter"/>
</dbReference>
<dbReference type="InterPro" id="IPR036236">
    <property type="entry name" value="Znf_C2H2_sf"/>
</dbReference>
<feature type="domain" description="C2H2-type" evidence="3">
    <location>
        <begin position="622"/>
        <end position="649"/>
    </location>
</feature>
<keyword evidence="1" id="KW-0479">Metal-binding</keyword>
<dbReference type="Pfam" id="PF00096">
    <property type="entry name" value="zf-C2H2"/>
    <property type="match status" value="4"/>
</dbReference>
<feature type="compositionally biased region" description="Polar residues" evidence="2">
    <location>
        <begin position="397"/>
        <end position="412"/>
    </location>
</feature>
<feature type="region of interest" description="Disordered" evidence="2">
    <location>
        <begin position="1"/>
        <end position="75"/>
    </location>
</feature>
<dbReference type="FunFam" id="3.30.160.60:FF:001907">
    <property type="entry name" value="AZF1 (YOR113W)"/>
    <property type="match status" value="1"/>
</dbReference>
<dbReference type="GO" id="GO:0008270">
    <property type="term" value="F:zinc ion binding"/>
    <property type="evidence" value="ECO:0007669"/>
    <property type="project" value="UniProtKB-KW"/>
</dbReference>
<dbReference type="PANTHER" id="PTHR16515">
    <property type="entry name" value="PR DOMAIN ZINC FINGER PROTEIN"/>
    <property type="match status" value="1"/>
</dbReference>
<proteinExistence type="predicted"/>
<feature type="region of interest" description="Disordered" evidence="2">
    <location>
        <begin position="313"/>
        <end position="414"/>
    </location>
</feature>
<organism evidence="4 5">
    <name type="scientific">Saccharomyces kudriavzevii (strain ATCC MYA-4449 / AS 2.2408 / CBS 8840 / NBRC 1802 / NCYC 2889)</name>
    <name type="common">Yeast</name>
    <dbReference type="NCBI Taxonomy" id="226230"/>
    <lineage>
        <taxon>Eukaryota</taxon>
        <taxon>Fungi</taxon>
        <taxon>Dikarya</taxon>
        <taxon>Ascomycota</taxon>
        <taxon>Saccharomycotina</taxon>
        <taxon>Saccharomycetes</taxon>
        <taxon>Saccharomycetales</taxon>
        <taxon>Saccharomycetaceae</taxon>
        <taxon>Saccharomyces</taxon>
    </lineage>
</organism>
<feature type="compositionally biased region" description="Polar residues" evidence="2">
    <location>
        <begin position="313"/>
        <end position="326"/>
    </location>
</feature>
<keyword evidence="5" id="KW-1185">Reference proteome</keyword>
<keyword evidence="1" id="KW-0863">Zinc-finger</keyword>
<dbReference type="SMART" id="SM00355">
    <property type="entry name" value="ZnF_C2H2"/>
    <property type="match status" value="4"/>
</dbReference>
<feature type="compositionally biased region" description="Polar residues" evidence="2">
    <location>
        <begin position="486"/>
        <end position="510"/>
    </location>
</feature>
<dbReference type="GeneID" id="80927149"/>
<feature type="region of interest" description="Disordered" evidence="2">
    <location>
        <begin position="274"/>
        <end position="293"/>
    </location>
</feature>
<keyword evidence="1" id="KW-0862">Zinc</keyword>
<dbReference type="AlphaFoldDB" id="A0AA35NKK4"/>
<feature type="region of interest" description="Disordered" evidence="2">
    <location>
        <begin position="138"/>
        <end position="261"/>
    </location>
</feature>
<sequence>MSPPTAQFLNSSQAGQNQSQEGQASGQTEEQSQDQGQGPTTILNQSQQPQSQTQHQQPRNESISYYTNFNQPRYSTDASINSFLNISDNVPAASAGVSNTGNAFSNLPRLSTSSQHQAPDLSQIGRGFSIVNNLFPQQQQHQQFQNQHRQQQQQQQQHQQQSQQQPPFKTPSFSSGLPGSSSQYQFLPRNEVSSQPPSKRNSVYLGPNDGTDFEFFSMQQSQQPQFQPSSRRESSSMRPPLLIPTANAKNQSNGANNNGNINVNSDYESFFNANAGTNSSNQNQNPYFLSSRNNSLKFNPEDFDFQFKRRNSSVRGTLDHSSQNSFIPEPRLNSLSISSKTNNDSTVDNSNINDSINNSKTNENDNDDGNNGSTNNNNDNNDNDDSSINSTSSTNIPNQDGHNLVSTSITNNSRKDLKEIEQRLRKHLNDEDAYSNTISRPLDKNPEIIEGNERPDKEIDQPSLQGNISKKRKKDDSALYIKNETPHSGSSIVKDNSVSDETTTMTNFSNKEPPMADMASVNDEATNLIGATKVDQLMLIIQARKKGFTEKVNTTQDGDLLFNQTMDILPPKNELVGGVEKPKGTHNTRTVKKHECPYCHRLFSQATHLEVHVRSHIGYKPFVCDYCGKRFTQGGNLRTHERLHTGEKPYSCDICDKKFSRKGNLAAHLVTHQKLKPFVCKLENCNKTFTQLGNMKAHQNRFHKETLNALTAKLADMNPSENIPPEERQLLEYFASIYKNSNRGIKGRGKGVGTKKSTISSPENHSTSIILNPNANTNNNIAANGPENTSNPEGNIDGNTNNNLNTHAMISPTQKDLGTLQSQFVQNNFNNSVNTSNSSNQSIINYNYTTLPHSRLVNSSSNNADTNNNNFPSASVGAPGVLMASTANNDFNFNLDQSGDNGRSQQEVRFKNINYKS</sequence>
<gene>
    <name evidence="4" type="primary">SKDI15G2620</name>
    <name evidence="4" type="ORF">SKDI_15G2620</name>
</gene>
<dbReference type="Proteomes" id="UP001162087">
    <property type="component" value="Chromosome 15"/>
</dbReference>
<feature type="domain" description="C2H2-type" evidence="3">
    <location>
        <begin position="650"/>
        <end position="677"/>
    </location>
</feature>
<feature type="region of interest" description="Disordered" evidence="2">
    <location>
        <begin position="431"/>
        <end position="515"/>
    </location>
</feature>